<evidence type="ECO:0000313" key="1">
    <source>
        <dbReference type="Proteomes" id="UP000887565"/>
    </source>
</evidence>
<accession>A0A915J002</accession>
<name>A0A915J002_ROMCU</name>
<proteinExistence type="predicted"/>
<dbReference type="WBParaSite" id="nRc.2.0.1.t19017-RA">
    <property type="protein sequence ID" value="nRc.2.0.1.t19017-RA"/>
    <property type="gene ID" value="nRc.2.0.1.g19017"/>
</dbReference>
<keyword evidence="1" id="KW-1185">Reference proteome</keyword>
<organism evidence="1 2">
    <name type="scientific">Romanomermis culicivorax</name>
    <name type="common">Nematode worm</name>
    <dbReference type="NCBI Taxonomy" id="13658"/>
    <lineage>
        <taxon>Eukaryota</taxon>
        <taxon>Metazoa</taxon>
        <taxon>Ecdysozoa</taxon>
        <taxon>Nematoda</taxon>
        <taxon>Enoplea</taxon>
        <taxon>Dorylaimia</taxon>
        <taxon>Mermithida</taxon>
        <taxon>Mermithoidea</taxon>
        <taxon>Mermithidae</taxon>
        <taxon>Romanomermis</taxon>
    </lineage>
</organism>
<evidence type="ECO:0000313" key="2">
    <source>
        <dbReference type="WBParaSite" id="nRc.2.0.1.t19017-RA"/>
    </source>
</evidence>
<sequence length="225" mass="25911">MMEETKREEKGNVNKNEDIKNKCDNANAVSRSNVVKGLAVRNVQLNRLHEKCVKQFKRDSPILRFKLFKILNVKKKLCIGIPIVPVSNYSREIEHELDSSTPTHFPIAGKAGFTGLYVRQLIQWENRCKKKSYVIVNGSLLKTTPSIHLKWRLKAPAKNETINSKLTCAIGASIIWRHMAFRDRTQWPASSQRPLPKMEAYLQNNKKNMKNTCFSPEMHDPSRIP</sequence>
<dbReference type="AlphaFoldDB" id="A0A915J002"/>
<protein>
    <submittedName>
        <fullName evidence="2">Uncharacterized protein</fullName>
    </submittedName>
</protein>
<reference evidence="2" key="1">
    <citation type="submission" date="2022-11" db="UniProtKB">
        <authorList>
            <consortium name="WormBaseParasite"/>
        </authorList>
    </citation>
    <scope>IDENTIFICATION</scope>
</reference>
<dbReference type="Proteomes" id="UP000887565">
    <property type="component" value="Unplaced"/>
</dbReference>